<evidence type="ECO:0000313" key="2">
    <source>
        <dbReference type="Proteomes" id="UP000681341"/>
    </source>
</evidence>
<name>A0ABS3U1C6_9ACTN</name>
<reference evidence="1 2" key="1">
    <citation type="submission" date="2021-03" db="EMBL/GenBank/DDBJ databases">
        <title>Glycomyces sp. nov., a novel actinomycete isolated from soil.</title>
        <authorList>
            <person name="Yang X."/>
            <person name="Xu X."/>
        </authorList>
    </citation>
    <scope>NUCLEOTIDE SEQUENCE [LARGE SCALE GENOMIC DNA]</scope>
    <source>
        <strain evidence="1 2">NEAU-S30</strain>
    </source>
</reference>
<gene>
    <name evidence="1" type="ORF">J5V16_01405</name>
</gene>
<sequence>MRQRVEFARETGYASMTLRTVNLLHSARRLYEEEGFTLTSEQPVRMFGKDDLVNQVWDLPLRDSTA</sequence>
<organism evidence="1 2">
    <name type="scientific">Glycomyces niveus</name>
    <dbReference type="NCBI Taxonomy" id="2820287"/>
    <lineage>
        <taxon>Bacteria</taxon>
        <taxon>Bacillati</taxon>
        <taxon>Actinomycetota</taxon>
        <taxon>Actinomycetes</taxon>
        <taxon>Glycomycetales</taxon>
        <taxon>Glycomycetaceae</taxon>
        <taxon>Glycomyces</taxon>
    </lineage>
</organism>
<dbReference type="EMBL" id="JAGFNP010000001">
    <property type="protein sequence ID" value="MBO3731462.1"/>
    <property type="molecule type" value="Genomic_DNA"/>
</dbReference>
<keyword evidence="2" id="KW-1185">Reference proteome</keyword>
<protein>
    <recommendedName>
        <fullName evidence="3">N-acetyltransferase domain-containing protein</fullName>
    </recommendedName>
</protein>
<dbReference type="InterPro" id="IPR016181">
    <property type="entry name" value="Acyl_CoA_acyltransferase"/>
</dbReference>
<evidence type="ECO:0008006" key="3">
    <source>
        <dbReference type="Google" id="ProtNLM"/>
    </source>
</evidence>
<dbReference type="Gene3D" id="3.40.630.30">
    <property type="match status" value="1"/>
</dbReference>
<dbReference type="RefSeq" id="WP_208494163.1">
    <property type="nucleotide sequence ID" value="NZ_JAGFNP010000001.1"/>
</dbReference>
<dbReference type="Proteomes" id="UP000681341">
    <property type="component" value="Unassembled WGS sequence"/>
</dbReference>
<evidence type="ECO:0000313" key="1">
    <source>
        <dbReference type="EMBL" id="MBO3731462.1"/>
    </source>
</evidence>
<proteinExistence type="predicted"/>
<accession>A0ABS3U1C6</accession>
<comment type="caution">
    <text evidence="1">The sequence shown here is derived from an EMBL/GenBank/DDBJ whole genome shotgun (WGS) entry which is preliminary data.</text>
</comment>
<dbReference type="SUPFAM" id="SSF55729">
    <property type="entry name" value="Acyl-CoA N-acyltransferases (Nat)"/>
    <property type="match status" value="1"/>
</dbReference>